<feature type="domain" description="Phosphoribosyltransferase" evidence="8">
    <location>
        <begin position="43"/>
        <end position="153"/>
    </location>
</feature>
<dbReference type="InterPro" id="IPR006273">
    <property type="entry name" value="Orotate_PRibTrfase_bac"/>
</dbReference>
<comment type="similarity">
    <text evidence="7">Belongs to the purine/pyrimidine phosphoribosyltransferase family. PyrE subfamily.</text>
</comment>
<dbReference type="CDD" id="cd06223">
    <property type="entry name" value="PRTases_typeI"/>
    <property type="match status" value="1"/>
</dbReference>
<accession>A0A6F8ZES2</accession>
<evidence type="ECO:0000256" key="6">
    <source>
        <dbReference type="ARBA" id="ARBA00022975"/>
    </source>
</evidence>
<organism evidence="9 10">
    <name type="scientific">Candidatus Hydrogenisulfobacillus filiaventi</name>
    <dbReference type="NCBI Taxonomy" id="2707344"/>
    <lineage>
        <taxon>Bacteria</taxon>
        <taxon>Bacillati</taxon>
        <taxon>Bacillota</taxon>
        <taxon>Clostridia</taxon>
        <taxon>Eubacteriales</taxon>
        <taxon>Clostridiales Family XVII. Incertae Sedis</taxon>
        <taxon>Candidatus Hydrogenisulfobacillus</taxon>
    </lineage>
</organism>
<dbReference type="NCBIfam" id="TIGR01367">
    <property type="entry name" value="pyrE_Therm"/>
    <property type="match status" value="1"/>
</dbReference>
<dbReference type="EMBL" id="LR778114">
    <property type="protein sequence ID" value="CAB1128496.1"/>
    <property type="molecule type" value="Genomic_DNA"/>
</dbReference>
<evidence type="ECO:0000313" key="10">
    <source>
        <dbReference type="Proteomes" id="UP000503399"/>
    </source>
</evidence>
<dbReference type="UniPathway" id="UPA00070">
    <property type="reaction ID" value="UER00119"/>
</dbReference>
<dbReference type="SUPFAM" id="SSF53271">
    <property type="entry name" value="PRTase-like"/>
    <property type="match status" value="1"/>
</dbReference>
<evidence type="ECO:0000313" key="9">
    <source>
        <dbReference type="EMBL" id="CAB1128496.1"/>
    </source>
</evidence>
<gene>
    <name evidence="7 9" type="primary">pyrE</name>
    <name evidence="9" type="ORF">R50_0990</name>
</gene>
<dbReference type="Proteomes" id="UP000503399">
    <property type="component" value="Chromosome"/>
</dbReference>
<evidence type="ECO:0000256" key="1">
    <source>
        <dbReference type="ARBA" id="ARBA00004889"/>
    </source>
</evidence>
<comment type="cofactor">
    <cofactor evidence="7">
        <name>Mg(2+)</name>
        <dbReference type="ChEBI" id="CHEBI:18420"/>
    </cofactor>
</comment>
<comment type="pathway">
    <text evidence="1 7">Pyrimidine metabolism; UMP biosynthesis via de novo pathway; UMP from orotate: step 1/2.</text>
</comment>
<dbReference type="HAMAP" id="MF_01208">
    <property type="entry name" value="PyrE"/>
    <property type="match status" value="1"/>
</dbReference>
<feature type="binding site" evidence="7">
    <location>
        <begin position="37"/>
        <end position="38"/>
    </location>
    <ligand>
        <name>orotate</name>
        <dbReference type="ChEBI" id="CHEBI:30839"/>
    </ligand>
</feature>
<evidence type="ECO:0000259" key="8">
    <source>
        <dbReference type="Pfam" id="PF00156"/>
    </source>
</evidence>
<dbReference type="KEGG" id="hfv:R50_0990"/>
<dbReference type="InterPro" id="IPR029057">
    <property type="entry name" value="PRTase-like"/>
</dbReference>
<keyword evidence="4 7" id="KW-0808">Transferase</keyword>
<keyword evidence="5 7" id="KW-0460">Magnesium</keyword>
<dbReference type="AlphaFoldDB" id="A0A6F8ZES2"/>
<evidence type="ECO:0000256" key="3">
    <source>
        <dbReference type="ARBA" id="ARBA00022676"/>
    </source>
</evidence>
<evidence type="ECO:0000256" key="4">
    <source>
        <dbReference type="ARBA" id="ARBA00022679"/>
    </source>
</evidence>
<dbReference type="PANTHER" id="PTHR19278:SF9">
    <property type="entry name" value="URIDINE 5'-MONOPHOSPHATE SYNTHASE"/>
    <property type="match status" value="1"/>
</dbReference>
<keyword evidence="3 7" id="KW-0328">Glycosyltransferase</keyword>
<dbReference type="GO" id="GO:0000287">
    <property type="term" value="F:magnesium ion binding"/>
    <property type="evidence" value="ECO:0007669"/>
    <property type="project" value="UniProtKB-UniRule"/>
</dbReference>
<feature type="binding site" evidence="7">
    <location>
        <position position="124"/>
    </location>
    <ligand>
        <name>orotate</name>
        <dbReference type="ChEBI" id="CHEBI:30839"/>
    </ligand>
</feature>
<dbReference type="PANTHER" id="PTHR19278">
    <property type="entry name" value="OROTATE PHOSPHORIBOSYLTRANSFERASE"/>
    <property type="match status" value="1"/>
</dbReference>
<dbReference type="InterPro" id="IPR023031">
    <property type="entry name" value="OPRT"/>
</dbReference>
<proteinExistence type="inferred from homology"/>
<keyword evidence="10" id="KW-1185">Reference proteome</keyword>
<feature type="binding site" evidence="7">
    <location>
        <position position="152"/>
    </location>
    <ligand>
        <name>orotate</name>
        <dbReference type="ChEBI" id="CHEBI:30839"/>
    </ligand>
</feature>
<dbReference type="InterPro" id="IPR000836">
    <property type="entry name" value="PRTase_dom"/>
</dbReference>
<feature type="binding site" description="in other chain" evidence="7">
    <location>
        <begin position="120"/>
        <end position="128"/>
    </location>
    <ligand>
        <name>5-phospho-alpha-D-ribose 1-diphosphate</name>
        <dbReference type="ChEBI" id="CHEBI:58017"/>
        <note>ligand shared between dimeric partners</note>
    </ligand>
</feature>
<dbReference type="GO" id="GO:0044205">
    <property type="term" value="P:'de novo' UMP biosynthetic process"/>
    <property type="evidence" value="ECO:0007669"/>
    <property type="project" value="UniProtKB-UniRule"/>
</dbReference>
<comment type="caution">
    <text evidence="7">Lacks conserved residue(s) required for the propagation of feature annotation.</text>
</comment>
<name>A0A6F8ZES2_9FIRM</name>
<comment type="function">
    <text evidence="7">Catalyzes the transfer of a ribosyl phosphate group from 5-phosphoribose 1-diphosphate to orotate, leading to the formation of orotidine monophosphate (OMP).</text>
</comment>
<dbReference type="GO" id="GO:0004588">
    <property type="term" value="F:orotate phosphoribosyltransferase activity"/>
    <property type="evidence" value="ECO:0007669"/>
    <property type="project" value="UniProtKB-UniRule"/>
</dbReference>
<dbReference type="EC" id="2.4.2.10" evidence="2 7"/>
<reference evidence="9 10" key="1">
    <citation type="submission" date="2020-02" db="EMBL/GenBank/DDBJ databases">
        <authorList>
            <person name="Hogendoorn C."/>
        </authorList>
    </citation>
    <scope>NUCLEOTIDE SEQUENCE [LARGE SCALE GENOMIC DNA]</scope>
    <source>
        <strain evidence="9">R501</strain>
    </source>
</reference>
<sequence length="194" mass="20508">MGDEEAGTACDLADLARLGAYLEGHFLLTTGRHSDRFFLLARLTEQPARMRAWAAALAERLAPYRPQAVVGPAVGGIIPAYATGAELGARVLYAEKTPAGGMALRRGFQLERGERVAVIEDAMTTGSSVAKVMAAVEAQGAQVVAVGLLVDRRPHDGNWPVPVEAVVTVRGIPAWEAEACPLCRTGVPLVRPKA</sequence>
<dbReference type="GO" id="GO:0019856">
    <property type="term" value="P:pyrimidine nucleobase biosynthetic process"/>
    <property type="evidence" value="ECO:0007669"/>
    <property type="project" value="InterPro"/>
</dbReference>
<evidence type="ECO:0000256" key="7">
    <source>
        <dbReference type="HAMAP-Rule" id="MF_01208"/>
    </source>
</evidence>
<keyword evidence="6 7" id="KW-0665">Pyrimidine biosynthesis</keyword>
<dbReference type="Pfam" id="PF00156">
    <property type="entry name" value="Pribosyltran"/>
    <property type="match status" value="1"/>
</dbReference>
<feature type="binding site" description="in other chain" evidence="7">
    <location>
        <position position="96"/>
    </location>
    <ligand>
        <name>5-phospho-alpha-D-ribose 1-diphosphate</name>
        <dbReference type="ChEBI" id="CHEBI:58017"/>
        <note>ligand shared between dimeric partners</note>
    </ligand>
</feature>
<dbReference type="Gene3D" id="3.40.50.2020">
    <property type="match status" value="1"/>
</dbReference>
<comment type="subunit">
    <text evidence="7">Homodimer.</text>
</comment>
<evidence type="ECO:0000256" key="2">
    <source>
        <dbReference type="ARBA" id="ARBA00011971"/>
    </source>
</evidence>
<comment type="catalytic activity">
    <reaction evidence="7">
        <text>orotidine 5'-phosphate + diphosphate = orotate + 5-phospho-alpha-D-ribose 1-diphosphate</text>
        <dbReference type="Rhea" id="RHEA:10380"/>
        <dbReference type="ChEBI" id="CHEBI:30839"/>
        <dbReference type="ChEBI" id="CHEBI:33019"/>
        <dbReference type="ChEBI" id="CHEBI:57538"/>
        <dbReference type="ChEBI" id="CHEBI:58017"/>
        <dbReference type="EC" id="2.4.2.10"/>
    </reaction>
</comment>
<evidence type="ECO:0000256" key="5">
    <source>
        <dbReference type="ARBA" id="ARBA00022842"/>
    </source>
</evidence>
<protein>
    <recommendedName>
        <fullName evidence="2 7">Orotate phosphoribosyltransferase</fullName>
        <shortName evidence="7">OPRT</shortName>
        <shortName evidence="7">OPRTase</shortName>
        <ecNumber evidence="2 7">2.4.2.10</ecNumber>
    </recommendedName>
</protein>